<sequence length="550" mass="60762">MADCGASGTALDQATRALMGGTGSASALNAQKQVENLLGHTALTGANGQAVIPHSQPQFVSPTLGHGHDTLLASVPQRSAYPHANHHHHFQRPHQQHMPAEFGVAVAQQMNYSIPNNHFLHMQQQQQHAMAMAHHQHQQQQQQIQHLLKRQMEANQEKEQHETAQEVAHESSIDDVAVSVEDLQEALGEQDFDEGVPRGATIEELAAAWAEAQDMAFEADVAAAGVDPLTDDAGILGPTGEFQTQPYQFVNNQVQQNMEKLSNTNFLEEGIQQFKQGNLAEAIKNFEMELQLNDPDNSAAWLMLGKCHAENDMDRDAILCLETAVEKDPYSTEALLALGVSYVNELNHAKALSVLKSWVTTNPKYAGMDLSSGEDVYGDVHEGAKQHDADFAELQDLLLKVLEFDPDPSIWEALGVAANVSRDYVTAVEAFQKAVEARPDDYQLWNKLGATLANSNQSAKALNAYHKAIALKPKYCRAWLNMAISHSNLQDFDEAARCYLQTLSLNPSAVHCWSYLRVALTCAERWDLIPFAASQDLDAFAKHFDFVRYN</sequence>
<dbReference type="OrthoDB" id="10006023at2759"/>
<dbReference type="SUPFAM" id="SSF48452">
    <property type="entry name" value="TPR-like"/>
    <property type="match status" value="1"/>
</dbReference>
<evidence type="ECO:0000256" key="8">
    <source>
        <dbReference type="PROSITE-ProRule" id="PRU00339"/>
    </source>
</evidence>
<keyword evidence="7" id="KW-0576">Peroxisome</keyword>
<dbReference type="Pfam" id="PF07719">
    <property type="entry name" value="TPR_2"/>
    <property type="match status" value="1"/>
</dbReference>
<dbReference type="InterPro" id="IPR011990">
    <property type="entry name" value="TPR-like_helical_dom_sf"/>
</dbReference>
<dbReference type="PROSITE" id="PS50005">
    <property type="entry name" value="TPR"/>
    <property type="match status" value="3"/>
</dbReference>
<keyword evidence="11" id="KW-1185">Reference proteome</keyword>
<keyword evidence="9" id="KW-0175">Coiled coil</keyword>
<evidence type="ECO:0000256" key="1">
    <source>
        <dbReference type="ARBA" id="ARBA00004275"/>
    </source>
</evidence>
<dbReference type="Pfam" id="PF13432">
    <property type="entry name" value="TPR_16"/>
    <property type="match status" value="1"/>
</dbReference>
<comment type="subcellular location">
    <subcellularLocation>
        <location evidence="2">Cytoplasm</location>
    </subcellularLocation>
    <subcellularLocation>
        <location evidence="1">Peroxisome</location>
    </subcellularLocation>
</comment>
<dbReference type="EMBL" id="CAICTM010002327">
    <property type="protein sequence ID" value="CAB9528818.1"/>
    <property type="molecule type" value="Genomic_DNA"/>
</dbReference>
<dbReference type="InterPro" id="IPR024111">
    <property type="entry name" value="PEX5/PEX5L"/>
</dbReference>
<feature type="repeat" description="TPR" evidence="8">
    <location>
        <begin position="442"/>
        <end position="475"/>
    </location>
</feature>
<evidence type="ECO:0000256" key="6">
    <source>
        <dbReference type="ARBA" id="ARBA00022803"/>
    </source>
</evidence>
<evidence type="ECO:0000256" key="7">
    <source>
        <dbReference type="ARBA" id="ARBA00023140"/>
    </source>
</evidence>
<proteinExistence type="inferred from homology"/>
<comment type="similarity">
    <text evidence="3">Belongs to the peroxisomal targeting signal receptor family.</text>
</comment>
<dbReference type="GO" id="GO:0005778">
    <property type="term" value="C:peroxisomal membrane"/>
    <property type="evidence" value="ECO:0007669"/>
    <property type="project" value="TreeGrafter"/>
</dbReference>
<reference evidence="10" key="1">
    <citation type="submission" date="2020-06" db="EMBL/GenBank/DDBJ databases">
        <authorList>
            <consortium name="Plant Systems Biology data submission"/>
        </authorList>
    </citation>
    <scope>NUCLEOTIDE SEQUENCE</scope>
    <source>
        <strain evidence="10">D6</strain>
    </source>
</reference>
<dbReference type="PANTHER" id="PTHR10130">
    <property type="entry name" value="PEROXISOMAL TARGETING SIGNAL 1 RECEPTOR PEX5"/>
    <property type="match status" value="1"/>
</dbReference>
<keyword evidence="6 8" id="KW-0802">TPR repeat</keyword>
<evidence type="ECO:0000256" key="9">
    <source>
        <dbReference type="SAM" id="Coils"/>
    </source>
</evidence>
<name>A0A9N8HVG9_9STRA</name>
<dbReference type="PANTHER" id="PTHR10130:SF0">
    <property type="entry name" value="GH08708P"/>
    <property type="match status" value="1"/>
</dbReference>
<evidence type="ECO:0000256" key="3">
    <source>
        <dbReference type="ARBA" id="ARBA00005348"/>
    </source>
</evidence>
<keyword evidence="5" id="KW-0677">Repeat</keyword>
<accession>A0A9N8HVG9</accession>
<evidence type="ECO:0000313" key="11">
    <source>
        <dbReference type="Proteomes" id="UP001153069"/>
    </source>
</evidence>
<organism evidence="10 11">
    <name type="scientific">Seminavis robusta</name>
    <dbReference type="NCBI Taxonomy" id="568900"/>
    <lineage>
        <taxon>Eukaryota</taxon>
        <taxon>Sar</taxon>
        <taxon>Stramenopiles</taxon>
        <taxon>Ochrophyta</taxon>
        <taxon>Bacillariophyta</taxon>
        <taxon>Bacillariophyceae</taxon>
        <taxon>Bacillariophycidae</taxon>
        <taxon>Naviculales</taxon>
        <taxon>Naviculaceae</taxon>
        <taxon>Seminavis</taxon>
    </lineage>
</organism>
<dbReference type="InterPro" id="IPR013105">
    <property type="entry name" value="TPR_2"/>
</dbReference>
<dbReference type="Gene3D" id="1.25.40.10">
    <property type="entry name" value="Tetratricopeptide repeat domain"/>
    <property type="match status" value="1"/>
</dbReference>
<feature type="coiled-coil region" evidence="9">
    <location>
        <begin position="137"/>
        <end position="164"/>
    </location>
</feature>
<dbReference type="GO" id="GO:0005052">
    <property type="term" value="F:peroxisome matrix targeting signal-1 binding"/>
    <property type="evidence" value="ECO:0007669"/>
    <property type="project" value="TreeGrafter"/>
</dbReference>
<comment type="caution">
    <text evidence="10">The sequence shown here is derived from an EMBL/GenBank/DDBJ whole genome shotgun (WGS) entry which is preliminary data.</text>
</comment>
<evidence type="ECO:0000256" key="4">
    <source>
        <dbReference type="ARBA" id="ARBA00022490"/>
    </source>
</evidence>
<keyword evidence="4" id="KW-0963">Cytoplasm</keyword>
<dbReference type="AlphaFoldDB" id="A0A9N8HVG9"/>
<evidence type="ECO:0000313" key="10">
    <source>
        <dbReference type="EMBL" id="CAB9528818.1"/>
    </source>
</evidence>
<dbReference type="SMART" id="SM00028">
    <property type="entry name" value="TPR"/>
    <property type="match status" value="5"/>
</dbReference>
<dbReference type="Proteomes" id="UP001153069">
    <property type="component" value="Unassembled WGS sequence"/>
</dbReference>
<evidence type="ECO:0000256" key="5">
    <source>
        <dbReference type="ARBA" id="ARBA00022737"/>
    </source>
</evidence>
<feature type="repeat" description="TPR" evidence="8">
    <location>
        <begin position="408"/>
        <end position="441"/>
    </location>
</feature>
<dbReference type="GO" id="GO:0016560">
    <property type="term" value="P:protein import into peroxisome matrix, docking"/>
    <property type="evidence" value="ECO:0007669"/>
    <property type="project" value="TreeGrafter"/>
</dbReference>
<dbReference type="Pfam" id="PF13431">
    <property type="entry name" value="TPR_17"/>
    <property type="match status" value="1"/>
</dbReference>
<protein>
    <recommendedName>
        <fullName evidence="12">Peroxin-5</fullName>
    </recommendedName>
</protein>
<feature type="repeat" description="TPR" evidence="8">
    <location>
        <begin position="476"/>
        <end position="509"/>
    </location>
</feature>
<gene>
    <name evidence="10" type="ORF">SEMRO_2329_G323520.2</name>
</gene>
<dbReference type="InterPro" id="IPR019734">
    <property type="entry name" value="TPR_rpt"/>
</dbReference>
<dbReference type="GO" id="GO:0005829">
    <property type="term" value="C:cytosol"/>
    <property type="evidence" value="ECO:0007669"/>
    <property type="project" value="TreeGrafter"/>
</dbReference>
<evidence type="ECO:0008006" key="12">
    <source>
        <dbReference type="Google" id="ProtNLM"/>
    </source>
</evidence>
<evidence type="ECO:0000256" key="2">
    <source>
        <dbReference type="ARBA" id="ARBA00004496"/>
    </source>
</evidence>